<dbReference type="EMBL" id="JACVVK020000218">
    <property type="protein sequence ID" value="KAK7483934.1"/>
    <property type="molecule type" value="Genomic_DNA"/>
</dbReference>
<protein>
    <submittedName>
        <fullName evidence="2">Uncharacterized protein</fullName>
    </submittedName>
</protein>
<feature type="region of interest" description="Disordered" evidence="1">
    <location>
        <begin position="75"/>
        <end position="99"/>
    </location>
</feature>
<proteinExistence type="predicted"/>
<feature type="compositionally biased region" description="Polar residues" evidence="1">
    <location>
        <begin position="75"/>
        <end position="85"/>
    </location>
</feature>
<organism evidence="2 3">
    <name type="scientific">Batillaria attramentaria</name>
    <dbReference type="NCBI Taxonomy" id="370345"/>
    <lineage>
        <taxon>Eukaryota</taxon>
        <taxon>Metazoa</taxon>
        <taxon>Spiralia</taxon>
        <taxon>Lophotrochozoa</taxon>
        <taxon>Mollusca</taxon>
        <taxon>Gastropoda</taxon>
        <taxon>Caenogastropoda</taxon>
        <taxon>Sorbeoconcha</taxon>
        <taxon>Cerithioidea</taxon>
        <taxon>Batillariidae</taxon>
        <taxon>Batillaria</taxon>
    </lineage>
</organism>
<comment type="caution">
    <text evidence="2">The sequence shown here is derived from an EMBL/GenBank/DDBJ whole genome shotgun (WGS) entry which is preliminary data.</text>
</comment>
<evidence type="ECO:0000313" key="2">
    <source>
        <dbReference type="EMBL" id="KAK7483934.1"/>
    </source>
</evidence>
<reference evidence="2 3" key="1">
    <citation type="journal article" date="2023" name="Sci. Data">
        <title>Genome assembly of the Korean intertidal mud-creeper Batillaria attramentaria.</title>
        <authorList>
            <person name="Patra A.K."/>
            <person name="Ho P.T."/>
            <person name="Jun S."/>
            <person name="Lee S.J."/>
            <person name="Kim Y."/>
            <person name="Won Y.J."/>
        </authorList>
    </citation>
    <scope>NUCLEOTIDE SEQUENCE [LARGE SCALE GENOMIC DNA]</scope>
    <source>
        <strain evidence="2">Wonlab-2016</strain>
    </source>
</reference>
<name>A0ABD0KA31_9CAEN</name>
<sequence>MYVLVDPAYAELLMKYSRASACHKSGVCGGKTGDTGRGPAPQVSITWAGTAGFGHVNHNLRQNFQEEVSAQRFNTFSADPVSSSKNHNRDFPHKERLSA</sequence>
<dbReference type="Proteomes" id="UP001519460">
    <property type="component" value="Unassembled WGS sequence"/>
</dbReference>
<feature type="compositionally biased region" description="Basic and acidic residues" evidence="1">
    <location>
        <begin position="87"/>
        <end position="99"/>
    </location>
</feature>
<gene>
    <name evidence="2" type="ORF">BaRGS_00024818</name>
</gene>
<accession>A0ABD0KA31</accession>
<evidence type="ECO:0000256" key="1">
    <source>
        <dbReference type="SAM" id="MobiDB-lite"/>
    </source>
</evidence>
<keyword evidence="3" id="KW-1185">Reference proteome</keyword>
<evidence type="ECO:0000313" key="3">
    <source>
        <dbReference type="Proteomes" id="UP001519460"/>
    </source>
</evidence>
<dbReference type="AlphaFoldDB" id="A0ABD0KA31"/>